<evidence type="ECO:0000259" key="7">
    <source>
        <dbReference type="Pfam" id="PF01958"/>
    </source>
</evidence>
<sequence length="257" mass="26548">MNVAIAGLGAIGWAVAHAIDKGMPGITLSAVAVRDPDAAAERLRMLAHPPACVALASLADYGDVVVECAGAHVLREIADPVLESGRQLVAMSAGGFVSSPALALLWQRYRSQIHIPSGALGGLDAVAAMAEGHIDTVRLVSTKPAAALRGAPGLTQLGIDLQSLTGPTQVFGGTAAQALELFPDNLNVAAALALAGAGAHRTMVELWLDPHARTNRHEVEVQADSGRLRFSMDAMPSSNPRTSSLAAQSVLALLRRL</sequence>
<dbReference type="Pfam" id="PF01958">
    <property type="entry name" value="Asp_DH_C"/>
    <property type="match status" value="1"/>
</dbReference>
<dbReference type="SUPFAM" id="SSF55347">
    <property type="entry name" value="Glyceraldehyde-3-phosphate dehydrogenase-like, C-terminal domain"/>
    <property type="match status" value="1"/>
</dbReference>
<comment type="miscellaneous">
    <text evidence="6">The iminoaspartate product is unstable in aqueous solution and can decompose to oxaloacetate and ammonia.</text>
</comment>
<comment type="pathway">
    <text evidence="6">Cofactor biosynthesis; NAD(+) biosynthesis; iminoaspartate from L-aspartate (dehydrogenase route): step 1/1.</text>
</comment>
<dbReference type="InterPro" id="IPR005106">
    <property type="entry name" value="Asp/hSer_DH_NAD-bd"/>
</dbReference>
<dbReference type="eggNOG" id="COG1712">
    <property type="taxonomic scope" value="Bacteria"/>
</dbReference>
<comment type="catalytic activity">
    <reaction evidence="6">
        <text>L-aspartate + NADP(+) + H2O = oxaloacetate + NH4(+) + NADPH + H(+)</text>
        <dbReference type="Rhea" id="RHEA:11784"/>
        <dbReference type="ChEBI" id="CHEBI:15377"/>
        <dbReference type="ChEBI" id="CHEBI:15378"/>
        <dbReference type="ChEBI" id="CHEBI:16452"/>
        <dbReference type="ChEBI" id="CHEBI:28938"/>
        <dbReference type="ChEBI" id="CHEBI:29991"/>
        <dbReference type="ChEBI" id="CHEBI:57783"/>
        <dbReference type="ChEBI" id="CHEBI:58349"/>
        <dbReference type="EC" id="1.4.1.21"/>
    </reaction>
</comment>
<keyword evidence="2 6" id="KW-0662">Pyridine nucleotide biosynthesis</keyword>
<evidence type="ECO:0000256" key="4">
    <source>
        <dbReference type="ARBA" id="ARBA00023002"/>
    </source>
</evidence>
<proteinExistence type="inferred from homology"/>
<dbReference type="EC" id="1.4.1.21" evidence="6"/>
<dbReference type="InterPro" id="IPR020626">
    <property type="entry name" value="Asp_DH_prok"/>
</dbReference>
<dbReference type="Pfam" id="PF03447">
    <property type="entry name" value="NAD_binding_3"/>
    <property type="match status" value="1"/>
</dbReference>
<accession>D8IY25</accession>
<evidence type="ECO:0000256" key="5">
    <source>
        <dbReference type="ARBA" id="ARBA00023027"/>
    </source>
</evidence>
<comment type="catalytic activity">
    <reaction evidence="6">
        <text>L-aspartate + NAD(+) + H2O = oxaloacetate + NH4(+) + NADH + H(+)</text>
        <dbReference type="Rhea" id="RHEA:11788"/>
        <dbReference type="ChEBI" id="CHEBI:15377"/>
        <dbReference type="ChEBI" id="CHEBI:15378"/>
        <dbReference type="ChEBI" id="CHEBI:16452"/>
        <dbReference type="ChEBI" id="CHEBI:28938"/>
        <dbReference type="ChEBI" id="CHEBI:29991"/>
        <dbReference type="ChEBI" id="CHEBI:57540"/>
        <dbReference type="ChEBI" id="CHEBI:57945"/>
        <dbReference type="EC" id="1.4.1.21"/>
    </reaction>
</comment>
<name>D8IY25_HERSS</name>
<protein>
    <recommendedName>
        <fullName evidence="6">L-aspartate dehydrogenase</fullName>
        <ecNumber evidence="6">1.4.1.21</ecNumber>
    </recommendedName>
</protein>
<evidence type="ECO:0000256" key="2">
    <source>
        <dbReference type="ARBA" id="ARBA00022642"/>
    </source>
</evidence>
<dbReference type="Proteomes" id="UP000000329">
    <property type="component" value="Chromosome"/>
</dbReference>
<dbReference type="EMBL" id="CP002039">
    <property type="protein sequence ID" value="ADJ66147.1"/>
    <property type="molecule type" value="Genomic_DNA"/>
</dbReference>
<dbReference type="GeneID" id="29389764"/>
<feature type="binding site" evidence="6">
    <location>
        <position position="119"/>
    </location>
    <ligand>
        <name>NAD(+)</name>
        <dbReference type="ChEBI" id="CHEBI:57540"/>
    </ligand>
</feature>
<keyword evidence="10" id="KW-1185">Reference proteome</keyword>
<keyword evidence="5 6" id="KW-0520">NAD</keyword>
<dbReference type="InterPro" id="IPR011182">
    <property type="entry name" value="L-Asp_DH"/>
</dbReference>
<dbReference type="PANTHER" id="PTHR31873">
    <property type="entry name" value="L-ASPARTATE DEHYDROGENASE-RELATED"/>
    <property type="match status" value="1"/>
</dbReference>
<feature type="domain" description="Aspartate dehydrogenase" evidence="7">
    <location>
        <begin position="165"/>
        <end position="251"/>
    </location>
</feature>
<dbReference type="GO" id="GO:0051287">
    <property type="term" value="F:NAD binding"/>
    <property type="evidence" value="ECO:0007669"/>
    <property type="project" value="UniProtKB-UniRule"/>
</dbReference>
<evidence type="ECO:0000256" key="1">
    <source>
        <dbReference type="ARBA" id="ARBA00008331"/>
    </source>
</evidence>
<dbReference type="OrthoDB" id="7056904at2"/>
<gene>
    <name evidence="6" type="primary">nadX</name>
    <name evidence="9" type="ordered locus">Hsero_4681</name>
</gene>
<evidence type="ECO:0000256" key="3">
    <source>
        <dbReference type="ARBA" id="ARBA00022857"/>
    </source>
</evidence>
<feature type="domain" description="Aspartate/homoserine dehydrogenase NAD-binding" evidence="8">
    <location>
        <begin position="7"/>
        <end position="97"/>
    </location>
</feature>
<keyword evidence="3 6" id="KW-0521">NADP</keyword>
<dbReference type="GO" id="GO:0016639">
    <property type="term" value="F:oxidoreductase activity, acting on the CH-NH2 group of donors, NAD or NADP as acceptor"/>
    <property type="evidence" value="ECO:0007669"/>
    <property type="project" value="UniProtKB-UniRule"/>
</dbReference>
<dbReference type="RefSeq" id="WP_013236598.1">
    <property type="nucleotide sequence ID" value="NC_014323.1"/>
</dbReference>
<organism evidence="9 10">
    <name type="scientific">Herbaspirillum seropedicae (strain SmR1)</name>
    <dbReference type="NCBI Taxonomy" id="757424"/>
    <lineage>
        <taxon>Bacteria</taxon>
        <taxon>Pseudomonadati</taxon>
        <taxon>Pseudomonadota</taxon>
        <taxon>Betaproteobacteria</taxon>
        <taxon>Burkholderiales</taxon>
        <taxon>Oxalobacteraceae</taxon>
        <taxon>Herbaspirillum</taxon>
    </lineage>
</organism>
<reference evidence="9 10" key="1">
    <citation type="submission" date="2010-04" db="EMBL/GenBank/DDBJ databases">
        <title>The genome of Herbaspirillum seropedicae SmR1, an endophytic, nitrogen-fixing, plant-growth promoting beta-Proteobacteria.</title>
        <authorList>
            <person name="Pedrosa F.O."/>
            <person name="Monteiro R.A."/>
            <person name="Wassem R."/>
            <person name="Cruz L.M."/>
            <person name="Ayub R.A."/>
            <person name="Colauto N.B."/>
            <person name="Fernandez M.A."/>
            <person name="Fungaro M.H.P."/>
            <person name="Grisard E.C."/>
            <person name="Hungria M."/>
            <person name="Madeira H.M.F."/>
            <person name="Nodari R.O."/>
            <person name="Osaku C.A."/>
            <person name="Petzl-Erler M.L."/>
            <person name="Terenzi H."/>
            <person name="Vieira L.G.E."/>
            <person name="Almeida M.I.M."/>
            <person name="Alves L.R."/>
            <person name="Arantes O.M.N."/>
            <person name="Balsanelli E."/>
            <person name="Barcellos F.G."/>
            <person name="Baura V.A."/>
            <person name="Binde D.R."/>
            <person name="Campo R.J."/>
            <person name="Chubatsu L.S."/>
            <person name="Chueire L.M.O."/>
            <person name="Ciferri R.R."/>
            <person name="Correa L.C."/>
            <person name="da Conceicao Silva J.L."/>
            <person name="Dabul A.N.G."/>
            <person name="Dambros B.P."/>
            <person name="Faoro H."/>
            <person name="Favetti A."/>
            <person name="Friedermann G."/>
            <person name="Furlaneto M.C."/>
            <person name="Gasques L.S."/>
            <person name="Gimenes C.C.T."/>
            <person name="Gioppo N.M.R."/>
            <person name="Glienke-Blanco C."/>
            <person name="Godoy L.P."/>
            <person name="Guerra M.P."/>
            <person name="Karp S."/>
            <person name="Kava-Cordeiro V."/>
            <person name="Margarido V.P."/>
            <person name="Mathioni S.M."/>
            <person name="Menck-Soares M.A."/>
            <person name="Murace N.K."/>
            <person name="Nicolas M.F."/>
            <person name="Oliveira C.E.C."/>
            <person name="Pagnan N.A.B."/>
            <person name="Pamphile J.A."/>
            <person name="Patussi E.V."/>
            <person name="Pereira L.F.P."/>
            <person name="Pereira-Ferrari L."/>
            <person name="Pinto F.G.S."/>
            <person name="Precoma C."/>
            <person name="Prioli A.J."/>
            <person name="Prioli S.M.A.P."/>
            <person name="Raittz R.T."/>
            <person name="Ramos H.J.O."/>
            <person name="Ribeiro E.M.S.F."/>
            <person name="Rigo L.U."/>
            <person name="Rocha C.L.M.S.C."/>
            <person name="Rocha S.N."/>
            <person name="Santos K."/>
            <person name="Satori D."/>
            <person name="Silva A.G."/>
            <person name="Simao R.C.G."/>
            <person name="Soares M.A.M."/>
            <person name="Souza E.M."/>
            <person name="Steffens M.B.R."/>
            <person name="Steindel M."/>
            <person name="Tadra-Sfeir M.Z."/>
            <person name="Takahashi E.K."/>
            <person name="Torres R.A."/>
            <person name="Valle J.S."/>
            <person name="Vernal J.I."/>
            <person name="Vilas-Boas L.A."/>
            <person name="Watanabe M.A.E."/>
            <person name="Weiss V.A."/>
            <person name="Yates M.A."/>
            <person name="Souza E.M."/>
        </authorList>
    </citation>
    <scope>NUCLEOTIDE SEQUENCE [LARGE SCALE GENOMIC DNA]</scope>
    <source>
        <strain evidence="9 10">SmR1</strain>
    </source>
</reference>
<keyword evidence="4 6" id="KW-0560">Oxidoreductase</keyword>
<dbReference type="Gene3D" id="3.40.50.720">
    <property type="entry name" value="NAD(P)-binding Rossmann-like Domain"/>
    <property type="match status" value="1"/>
</dbReference>
<dbReference type="KEGG" id="hse:Hsero_4681"/>
<dbReference type="InterPro" id="IPR002811">
    <property type="entry name" value="Asp_DH"/>
</dbReference>
<dbReference type="HOGENOM" id="CLU_089550_0_0_4"/>
<comment type="similarity">
    <text evidence="1 6">Belongs to the L-aspartate dehydrogenase family.</text>
</comment>
<dbReference type="PIRSF" id="PIRSF005227">
    <property type="entry name" value="Asp_dh_NAD_syn"/>
    <property type="match status" value="1"/>
</dbReference>
<comment type="function">
    <text evidence="6">Specifically catalyzes the NAD or NADP-dependent dehydrogenation of L-aspartate to iminoaspartate.</text>
</comment>
<evidence type="ECO:0000256" key="6">
    <source>
        <dbReference type="HAMAP-Rule" id="MF_01265"/>
    </source>
</evidence>
<dbReference type="GO" id="GO:0050661">
    <property type="term" value="F:NADP binding"/>
    <property type="evidence" value="ECO:0007669"/>
    <property type="project" value="UniProtKB-UniRule"/>
</dbReference>
<evidence type="ECO:0000313" key="10">
    <source>
        <dbReference type="Proteomes" id="UP000000329"/>
    </source>
</evidence>
<dbReference type="HAMAP" id="MF_01265">
    <property type="entry name" value="NadX"/>
    <property type="match status" value="1"/>
</dbReference>
<dbReference type="InterPro" id="IPR036291">
    <property type="entry name" value="NAD(P)-bd_dom_sf"/>
</dbReference>
<dbReference type="AlphaFoldDB" id="D8IY25"/>
<dbReference type="STRING" id="757424.Hsero_4681"/>
<evidence type="ECO:0000259" key="8">
    <source>
        <dbReference type="Pfam" id="PF03447"/>
    </source>
</evidence>
<dbReference type="SUPFAM" id="SSF51735">
    <property type="entry name" value="NAD(P)-binding Rossmann-fold domains"/>
    <property type="match status" value="1"/>
</dbReference>
<dbReference type="PANTHER" id="PTHR31873:SF6">
    <property type="entry name" value="ASPARTATE DEHYDROGENASE DOMAIN-CONTAINING PROTEIN"/>
    <property type="match status" value="1"/>
</dbReference>
<dbReference type="GO" id="GO:0009435">
    <property type="term" value="P:NAD+ biosynthetic process"/>
    <property type="evidence" value="ECO:0007669"/>
    <property type="project" value="UniProtKB-UniRule"/>
</dbReference>
<dbReference type="GO" id="GO:0033735">
    <property type="term" value="F:aspartate dehydrogenase [NAD(P)+] activity"/>
    <property type="evidence" value="ECO:0007669"/>
    <property type="project" value="UniProtKB-EC"/>
</dbReference>
<dbReference type="UniPathway" id="UPA00253">
    <property type="reaction ID" value="UER00456"/>
</dbReference>
<feature type="binding site" evidence="6">
    <location>
        <position position="187"/>
    </location>
    <ligand>
        <name>NAD(+)</name>
        <dbReference type="ChEBI" id="CHEBI:57540"/>
    </ligand>
</feature>
<dbReference type="NCBIfam" id="NF009825">
    <property type="entry name" value="PRK13302.1"/>
    <property type="match status" value="1"/>
</dbReference>
<dbReference type="Gene3D" id="3.30.360.10">
    <property type="entry name" value="Dihydrodipicolinate Reductase, domain 2"/>
    <property type="match status" value="1"/>
</dbReference>
<evidence type="ECO:0000313" key="9">
    <source>
        <dbReference type="EMBL" id="ADJ66147.1"/>
    </source>
</evidence>
<feature type="active site" evidence="6">
    <location>
        <position position="217"/>
    </location>
</feature>